<dbReference type="AlphaFoldDB" id="A0AA47NRT0"/>
<feature type="compositionally biased region" description="Acidic residues" evidence="1">
    <location>
        <begin position="59"/>
        <end position="70"/>
    </location>
</feature>
<evidence type="ECO:0000313" key="3">
    <source>
        <dbReference type="Proteomes" id="UP001174136"/>
    </source>
</evidence>
<feature type="region of interest" description="Disordered" evidence="1">
    <location>
        <begin position="58"/>
        <end position="89"/>
    </location>
</feature>
<organism evidence="2 3">
    <name type="scientific">Merluccius polli</name>
    <name type="common">Benguela hake</name>
    <name type="synonym">Merluccius cadenati</name>
    <dbReference type="NCBI Taxonomy" id="89951"/>
    <lineage>
        <taxon>Eukaryota</taxon>
        <taxon>Metazoa</taxon>
        <taxon>Chordata</taxon>
        <taxon>Craniata</taxon>
        <taxon>Vertebrata</taxon>
        <taxon>Euteleostomi</taxon>
        <taxon>Actinopterygii</taxon>
        <taxon>Neopterygii</taxon>
        <taxon>Teleostei</taxon>
        <taxon>Neoteleostei</taxon>
        <taxon>Acanthomorphata</taxon>
        <taxon>Zeiogadaria</taxon>
        <taxon>Gadariae</taxon>
        <taxon>Gadiformes</taxon>
        <taxon>Gadoidei</taxon>
        <taxon>Merlucciidae</taxon>
        <taxon>Merluccius</taxon>
    </lineage>
</organism>
<keyword evidence="3" id="KW-1185">Reference proteome</keyword>
<evidence type="ECO:0000256" key="1">
    <source>
        <dbReference type="SAM" id="MobiDB-lite"/>
    </source>
</evidence>
<accession>A0AA47NRT0</accession>
<gene>
    <name evidence="2" type="ORF">N1851_029277</name>
</gene>
<name>A0AA47NRT0_MERPO</name>
<reference evidence="2" key="1">
    <citation type="journal article" date="2023" name="Front. Mar. Sci.">
        <title>A new Merluccius polli reference genome to investigate the effects of global change in West African waters.</title>
        <authorList>
            <person name="Mateo J.L."/>
            <person name="Blanco-Fernandez C."/>
            <person name="Garcia-Vazquez E."/>
            <person name="Machado-Schiaffino G."/>
        </authorList>
    </citation>
    <scope>NUCLEOTIDE SEQUENCE</scope>
    <source>
        <strain evidence="2">C29</strain>
        <tissue evidence="2">Fin</tissue>
    </source>
</reference>
<dbReference type="Proteomes" id="UP001174136">
    <property type="component" value="Unassembled WGS sequence"/>
</dbReference>
<comment type="caution">
    <text evidence="2">The sequence shown here is derived from an EMBL/GenBank/DDBJ whole genome shotgun (WGS) entry which is preliminary data.</text>
</comment>
<proteinExistence type="predicted"/>
<protein>
    <submittedName>
        <fullName evidence="2">Uncharacterized protein</fullName>
    </submittedName>
</protein>
<dbReference type="EMBL" id="JAOPHQ010005526">
    <property type="protein sequence ID" value="KAK0134913.1"/>
    <property type="molecule type" value="Genomic_DNA"/>
</dbReference>
<evidence type="ECO:0000313" key="2">
    <source>
        <dbReference type="EMBL" id="KAK0134913.1"/>
    </source>
</evidence>
<sequence length="278" mass="31790">MRILEKRPSMLRVVAESIEMKRFASEEPCVLVSVRGSQEDYWAHYARRRRYLEHPLVSETEEETEEDQDPEPLVQTPPQQQVKLKRVPSVRTEDLDDLVPDPKEDMEIELEVFPPLNTPQSEHERFASGPSLNQVTLTRVKWRRVDQRMTGLVVKDVVCLPRGHLLAHPDRHGAPAGKERAAMATRGMTARIAIDCGWSASQMESSLVSHFHRPLGQRFSFTYLQCVHGSRALFVPDPPVEGWTGEQVLQICDHGPLYILSHHDYNQVTADRCFPVVN</sequence>